<keyword evidence="22" id="KW-1185">Reference proteome</keyword>
<evidence type="ECO:0000256" key="9">
    <source>
        <dbReference type="ARBA" id="ARBA00022801"/>
    </source>
</evidence>
<evidence type="ECO:0000256" key="6">
    <source>
        <dbReference type="ARBA" id="ARBA00018464"/>
    </source>
</evidence>
<dbReference type="Pfam" id="PF00977">
    <property type="entry name" value="His_biosynth"/>
    <property type="match status" value="1"/>
</dbReference>
<dbReference type="GO" id="GO:0000162">
    <property type="term" value="P:L-tryptophan biosynthetic process"/>
    <property type="evidence" value="ECO:0007669"/>
    <property type="project" value="TreeGrafter"/>
</dbReference>
<dbReference type="AlphaFoldDB" id="A0A226BXW2"/>
<evidence type="ECO:0000256" key="3">
    <source>
        <dbReference type="ARBA" id="ARBA00005091"/>
    </source>
</evidence>
<proteinExistence type="inferred from homology"/>
<dbReference type="EC" id="5.3.1.16" evidence="17 19"/>
<reference evidence="21 22" key="1">
    <citation type="submission" date="2017-06" db="EMBL/GenBank/DDBJ databases">
        <title>Draft Genome Sequence of Natranaerobius trueperi halophilic, alkalithermophilic bacteria from soda lakes.</title>
        <authorList>
            <person name="Zhao B."/>
        </authorList>
    </citation>
    <scope>NUCLEOTIDE SEQUENCE [LARGE SCALE GENOMIC DNA]</scope>
    <source>
        <strain evidence="21 22">DSM 18760</strain>
    </source>
</reference>
<comment type="catalytic activity">
    <reaction evidence="15">
        <text>5-[(5-phospho-1-deoxy-D-ribulos-1-ylimino)methylamino]-1-(5-phospho-beta-D-ribosyl)imidazole-4-carboxamide + L-glutamine = D-erythro-1-(imidazol-4-yl)glycerol 3-phosphate + 5-amino-1-(5-phospho-beta-D-ribosyl)imidazole-4-carboxamide + L-glutamate + H(+)</text>
        <dbReference type="Rhea" id="RHEA:24793"/>
        <dbReference type="ChEBI" id="CHEBI:15378"/>
        <dbReference type="ChEBI" id="CHEBI:29985"/>
        <dbReference type="ChEBI" id="CHEBI:58278"/>
        <dbReference type="ChEBI" id="CHEBI:58359"/>
        <dbReference type="ChEBI" id="CHEBI:58475"/>
        <dbReference type="ChEBI" id="CHEBI:58525"/>
        <dbReference type="EC" id="4.3.2.10"/>
    </reaction>
</comment>
<keyword evidence="12 17" id="KW-0413">Isomerase</keyword>
<dbReference type="SUPFAM" id="SSF52317">
    <property type="entry name" value="Class I glutamine amidotransferase-like"/>
    <property type="match status" value="1"/>
</dbReference>
<evidence type="ECO:0000256" key="11">
    <source>
        <dbReference type="ARBA" id="ARBA00023102"/>
    </source>
</evidence>
<dbReference type="UniPathway" id="UPA00031">
    <property type="reaction ID" value="UER00009"/>
</dbReference>
<comment type="similarity">
    <text evidence="5 17 18">Belongs to the HisA/HisF family.</text>
</comment>
<dbReference type="InterPro" id="IPR017926">
    <property type="entry name" value="GATASE"/>
</dbReference>
<keyword evidence="9" id="KW-0378">Hydrolase</keyword>
<evidence type="ECO:0000256" key="18">
    <source>
        <dbReference type="RuleBase" id="RU003657"/>
    </source>
</evidence>
<evidence type="ECO:0000256" key="16">
    <source>
        <dbReference type="ARBA" id="ARBA00049534"/>
    </source>
</evidence>
<comment type="catalytic activity">
    <reaction evidence="16">
        <text>L-glutamine + H2O = L-glutamate + NH4(+)</text>
        <dbReference type="Rhea" id="RHEA:15889"/>
        <dbReference type="ChEBI" id="CHEBI:15377"/>
        <dbReference type="ChEBI" id="CHEBI:28938"/>
        <dbReference type="ChEBI" id="CHEBI:29985"/>
        <dbReference type="ChEBI" id="CHEBI:58359"/>
        <dbReference type="EC" id="3.5.1.2"/>
    </reaction>
</comment>
<dbReference type="EMBL" id="NIQC01000012">
    <property type="protein sequence ID" value="OWZ83775.1"/>
    <property type="molecule type" value="Genomic_DNA"/>
</dbReference>
<dbReference type="InterPro" id="IPR013785">
    <property type="entry name" value="Aldolase_TIM"/>
</dbReference>
<evidence type="ECO:0000256" key="15">
    <source>
        <dbReference type="ARBA" id="ARBA00047838"/>
    </source>
</evidence>
<comment type="pathway">
    <text evidence="4 17 19">Amino-acid biosynthesis; L-histidine biosynthesis; L-histidine from 5-phospho-alpha-D-ribose 1-diphosphate: step 4/9.</text>
</comment>
<dbReference type="FunFam" id="3.20.20.70:FF:000009">
    <property type="entry name" value="1-(5-phosphoribosyl)-5-[(5-phosphoribosylamino)methylideneamino] imidazole-4-carboxamide isomerase"/>
    <property type="match status" value="1"/>
</dbReference>
<evidence type="ECO:0000256" key="8">
    <source>
        <dbReference type="ARBA" id="ARBA00022605"/>
    </source>
</evidence>
<protein>
    <recommendedName>
        <fullName evidence="6 17">1-(5-phosphoribosyl)-5-[(5-phosphoribosylamino)methylideneamino] imidazole-4-carboxamide isomerase</fullName>
        <ecNumber evidence="17 19">5.3.1.16</ecNumber>
    </recommendedName>
    <alternativeName>
        <fullName evidence="14 17">Phosphoribosylformimino-5-aminoimidazole carboxamide ribotide isomerase</fullName>
    </alternativeName>
</protein>
<feature type="domain" description="Glutamine amidotransferase" evidence="20">
    <location>
        <begin position="14"/>
        <end position="134"/>
    </location>
</feature>
<dbReference type="GO" id="GO:0005737">
    <property type="term" value="C:cytoplasm"/>
    <property type="evidence" value="ECO:0007669"/>
    <property type="project" value="UniProtKB-SubCell"/>
</dbReference>
<dbReference type="PANTHER" id="PTHR43090">
    <property type="entry name" value="1-(5-PHOSPHORIBOSYL)-5-[(5-PHOSPHORIBOSYLAMINO)METHYLIDENEAMINO] IMIDAZOLE-4-CARBOXAMIDE ISOMERASE"/>
    <property type="match status" value="1"/>
</dbReference>
<dbReference type="GO" id="GO:0016829">
    <property type="term" value="F:lyase activity"/>
    <property type="evidence" value="ECO:0007669"/>
    <property type="project" value="UniProtKB-KW"/>
</dbReference>
<dbReference type="InterPro" id="IPR011060">
    <property type="entry name" value="RibuloseP-bd_barrel"/>
</dbReference>
<dbReference type="Proteomes" id="UP000214588">
    <property type="component" value="Unassembled WGS sequence"/>
</dbReference>
<comment type="pathway">
    <text evidence="3">Amino-acid biosynthesis; L-histidine biosynthesis; L-histidine from 5-phospho-alpha-D-ribose 1-diphosphate: step 5/9.</text>
</comment>
<dbReference type="GO" id="GO:0000107">
    <property type="term" value="F:imidazoleglycerol-phosphate synthase activity"/>
    <property type="evidence" value="ECO:0007669"/>
    <property type="project" value="RHEA"/>
</dbReference>
<gene>
    <name evidence="17" type="primary">hisA</name>
    <name evidence="21" type="ORF">CDO51_06690</name>
</gene>
<dbReference type="InterPro" id="IPR006062">
    <property type="entry name" value="His_biosynth"/>
</dbReference>
<dbReference type="GO" id="GO:0000105">
    <property type="term" value="P:L-histidine biosynthetic process"/>
    <property type="evidence" value="ECO:0007669"/>
    <property type="project" value="UniProtKB-UniRule"/>
</dbReference>
<keyword evidence="13" id="KW-0456">Lyase</keyword>
<evidence type="ECO:0000256" key="13">
    <source>
        <dbReference type="ARBA" id="ARBA00023239"/>
    </source>
</evidence>
<dbReference type="InterPro" id="IPR023016">
    <property type="entry name" value="HisA/PriA"/>
</dbReference>
<dbReference type="InterPro" id="IPR044524">
    <property type="entry name" value="Isoase_HisA-like"/>
</dbReference>
<dbReference type="GO" id="GO:0003949">
    <property type="term" value="F:1-(5-phosphoribosyl)-5-[(5-phosphoribosylamino)methylideneamino]imidazole-4-carboxamide isomerase activity"/>
    <property type="evidence" value="ECO:0007669"/>
    <property type="project" value="UniProtKB-UniRule"/>
</dbReference>
<comment type="subcellular location">
    <subcellularLocation>
        <location evidence="2 17 19">Cytoplasm</location>
    </subcellularLocation>
</comment>
<evidence type="ECO:0000256" key="7">
    <source>
        <dbReference type="ARBA" id="ARBA00022490"/>
    </source>
</evidence>
<keyword evidence="8 17" id="KW-0028">Amino-acid biosynthesis</keyword>
<evidence type="ECO:0000256" key="19">
    <source>
        <dbReference type="RuleBase" id="RU003658"/>
    </source>
</evidence>
<dbReference type="InterPro" id="IPR010139">
    <property type="entry name" value="Imidazole-glycPsynth_HisH"/>
</dbReference>
<dbReference type="CDD" id="cd04732">
    <property type="entry name" value="HisA"/>
    <property type="match status" value="1"/>
</dbReference>
<evidence type="ECO:0000256" key="4">
    <source>
        <dbReference type="ARBA" id="ARBA00005133"/>
    </source>
</evidence>
<evidence type="ECO:0000259" key="20">
    <source>
        <dbReference type="Pfam" id="PF00117"/>
    </source>
</evidence>
<feature type="active site" description="Proton donor" evidence="17">
    <location>
        <position position="278"/>
    </location>
</feature>
<dbReference type="Gene3D" id="3.20.20.70">
    <property type="entry name" value="Aldolase class I"/>
    <property type="match status" value="1"/>
</dbReference>
<dbReference type="InterPro" id="IPR006063">
    <property type="entry name" value="HisA_bact_arch"/>
</dbReference>
<comment type="caution">
    <text evidence="21">The sequence shown here is derived from an EMBL/GenBank/DDBJ whole genome shotgun (WGS) entry which is preliminary data.</text>
</comment>
<dbReference type="HAMAP" id="MF_01014">
    <property type="entry name" value="HisA"/>
    <property type="match status" value="1"/>
</dbReference>
<dbReference type="GO" id="GO:0004359">
    <property type="term" value="F:glutaminase activity"/>
    <property type="evidence" value="ECO:0007669"/>
    <property type="project" value="UniProtKB-EC"/>
</dbReference>
<dbReference type="InterPro" id="IPR029062">
    <property type="entry name" value="Class_I_gatase-like"/>
</dbReference>
<comment type="catalytic activity">
    <reaction evidence="1 17 19">
        <text>1-(5-phospho-beta-D-ribosyl)-5-[(5-phospho-beta-D-ribosylamino)methylideneamino]imidazole-4-carboxamide = 5-[(5-phospho-1-deoxy-D-ribulos-1-ylimino)methylamino]-1-(5-phospho-beta-D-ribosyl)imidazole-4-carboxamide</text>
        <dbReference type="Rhea" id="RHEA:15469"/>
        <dbReference type="ChEBI" id="CHEBI:58435"/>
        <dbReference type="ChEBI" id="CHEBI:58525"/>
        <dbReference type="EC" id="5.3.1.16"/>
    </reaction>
</comment>
<evidence type="ECO:0000256" key="2">
    <source>
        <dbReference type="ARBA" id="ARBA00004496"/>
    </source>
</evidence>
<keyword evidence="11 17" id="KW-0368">Histidine biosynthesis</keyword>
<name>A0A226BXW2_9FIRM</name>
<keyword evidence="7 17" id="KW-0963">Cytoplasm</keyword>
<dbReference type="Gene3D" id="3.40.50.880">
    <property type="match status" value="1"/>
</dbReference>
<evidence type="ECO:0000313" key="22">
    <source>
        <dbReference type="Proteomes" id="UP000214588"/>
    </source>
</evidence>
<dbReference type="OrthoDB" id="9807749at2"/>
<dbReference type="NCBIfam" id="TIGR00007">
    <property type="entry name" value="1-(5-phosphoribosyl)-5-[(5-phosphoribosylamino)methylideneamino]imidazole-4-carboxamide isomerase"/>
    <property type="match status" value="1"/>
</dbReference>
<evidence type="ECO:0000256" key="17">
    <source>
        <dbReference type="HAMAP-Rule" id="MF_01014"/>
    </source>
</evidence>
<evidence type="ECO:0000256" key="5">
    <source>
        <dbReference type="ARBA" id="ARBA00009667"/>
    </source>
</evidence>
<dbReference type="SUPFAM" id="SSF51366">
    <property type="entry name" value="Ribulose-phoshate binding barrel"/>
    <property type="match status" value="1"/>
</dbReference>
<evidence type="ECO:0000256" key="12">
    <source>
        <dbReference type="ARBA" id="ARBA00023235"/>
    </source>
</evidence>
<evidence type="ECO:0000313" key="21">
    <source>
        <dbReference type="EMBL" id="OWZ83775.1"/>
    </source>
</evidence>
<dbReference type="PANTHER" id="PTHR43090:SF2">
    <property type="entry name" value="1-(5-PHOSPHORIBOSYL)-5-[(5-PHOSPHORIBOSYLAMINO)METHYLIDENEAMINO] IMIDAZOLE-4-CARBOXAMIDE ISOMERASE"/>
    <property type="match status" value="1"/>
</dbReference>
<evidence type="ECO:0000256" key="10">
    <source>
        <dbReference type="ARBA" id="ARBA00022962"/>
    </source>
</evidence>
<dbReference type="PROSITE" id="PS51273">
    <property type="entry name" value="GATASE_TYPE_1"/>
    <property type="match status" value="1"/>
</dbReference>
<evidence type="ECO:0000256" key="1">
    <source>
        <dbReference type="ARBA" id="ARBA00000901"/>
    </source>
</evidence>
<keyword evidence="10" id="KW-0315">Glutamine amidotransferase</keyword>
<feature type="active site" description="Proton acceptor" evidence="17">
    <location>
        <position position="157"/>
    </location>
</feature>
<dbReference type="NCBIfam" id="TIGR01855">
    <property type="entry name" value="IMP_synth_hisH"/>
    <property type="match status" value="1"/>
</dbReference>
<evidence type="ECO:0000256" key="14">
    <source>
        <dbReference type="ARBA" id="ARBA00030547"/>
    </source>
</evidence>
<sequence length="388" mass="43778">MLESKSFREPIENKVKEGMCLFGICLGMQLLFESGTEGGKTPTPGLSLIEGNIEKFSQDITIPHVGWSQVKLKNNHEITRNLEDDYFYFVHSYKGNNVKADNIIGETMYGELFPSFVAHENIMGTQFHPEKQQKRVEYPKGIWEADRMQLELIPAIDLIDGKCVRLTEGELNQKKTYSNKPYEIAKYFEEQGASRLHLVDLDGAFKGQMTNIKTIERIVQAIDTPVQVGGGIRNFEKITSLLDLGVDRIILGTKAYKDPEFLQTVLEKYQNQVVVGVDVKADKVATEGWVQVSETSTYDYIRTLVDKGVKRIILTDVSRDGKLEGLNLQLLKELLSFNINIIMSGGVGSLDDLIDLMDLQSENLEGVILGKALYENRFELKTALQEVK</sequence>
<organism evidence="21 22">
    <name type="scientific">Natranaerobius trueperi</name>
    <dbReference type="NCBI Taxonomy" id="759412"/>
    <lineage>
        <taxon>Bacteria</taxon>
        <taxon>Bacillati</taxon>
        <taxon>Bacillota</taxon>
        <taxon>Clostridia</taxon>
        <taxon>Natranaerobiales</taxon>
        <taxon>Natranaerobiaceae</taxon>
        <taxon>Natranaerobius</taxon>
    </lineage>
</organism>
<accession>A0A226BXW2</accession>
<dbReference type="Pfam" id="PF00117">
    <property type="entry name" value="GATase"/>
    <property type="match status" value="1"/>
</dbReference>